<gene>
    <name evidence="1" type="ORF">PBRASI_LOCUS5024</name>
</gene>
<name>A0A9N9B330_9GLOM</name>
<dbReference type="AlphaFoldDB" id="A0A9N9B330"/>
<comment type="caution">
    <text evidence="1">The sequence shown here is derived from an EMBL/GenBank/DDBJ whole genome shotgun (WGS) entry which is preliminary data.</text>
</comment>
<proteinExistence type="predicted"/>
<keyword evidence="2" id="KW-1185">Reference proteome</keyword>
<accession>A0A9N9B330</accession>
<reference evidence="1" key="1">
    <citation type="submission" date="2021-06" db="EMBL/GenBank/DDBJ databases">
        <authorList>
            <person name="Kallberg Y."/>
            <person name="Tangrot J."/>
            <person name="Rosling A."/>
        </authorList>
    </citation>
    <scope>NUCLEOTIDE SEQUENCE</scope>
    <source>
        <strain evidence="1">BR232B</strain>
    </source>
</reference>
<organism evidence="1 2">
    <name type="scientific">Paraglomus brasilianum</name>
    <dbReference type="NCBI Taxonomy" id="144538"/>
    <lineage>
        <taxon>Eukaryota</taxon>
        <taxon>Fungi</taxon>
        <taxon>Fungi incertae sedis</taxon>
        <taxon>Mucoromycota</taxon>
        <taxon>Glomeromycotina</taxon>
        <taxon>Glomeromycetes</taxon>
        <taxon>Paraglomerales</taxon>
        <taxon>Paraglomeraceae</taxon>
        <taxon>Paraglomus</taxon>
    </lineage>
</organism>
<protein>
    <submittedName>
        <fullName evidence="1">10367_t:CDS:1</fullName>
    </submittedName>
</protein>
<evidence type="ECO:0000313" key="1">
    <source>
        <dbReference type="EMBL" id="CAG8549776.1"/>
    </source>
</evidence>
<dbReference type="Proteomes" id="UP000789739">
    <property type="component" value="Unassembled WGS sequence"/>
</dbReference>
<dbReference type="EMBL" id="CAJVPI010000556">
    <property type="protein sequence ID" value="CAG8549776.1"/>
    <property type="molecule type" value="Genomic_DNA"/>
</dbReference>
<sequence length="67" mass="7374">MLCPPMSLGCLLLKNDEAGGKDRTTLQLVAKLRGGYKNVPNQYKWPYQLLKTTASGVKLSIAHISEI</sequence>
<evidence type="ECO:0000313" key="2">
    <source>
        <dbReference type="Proteomes" id="UP000789739"/>
    </source>
</evidence>